<accession>A0A936F3J1</accession>
<dbReference type="GO" id="GO:1990107">
    <property type="term" value="F:thiazole synthase activity"/>
    <property type="evidence" value="ECO:0007669"/>
    <property type="project" value="UniProtKB-EC"/>
</dbReference>
<name>A0A936F3J1_9BACT</name>
<dbReference type="EC" id="2.8.1.10" evidence="3 8"/>
<keyword evidence="6 8" id="KW-0704">Schiff base</keyword>
<evidence type="ECO:0000256" key="7">
    <source>
        <dbReference type="ARBA" id="ARBA00049897"/>
    </source>
</evidence>
<dbReference type="InterPro" id="IPR008867">
    <property type="entry name" value="ThiG"/>
</dbReference>
<reference evidence="10 11" key="1">
    <citation type="submission" date="2020-10" db="EMBL/GenBank/DDBJ databases">
        <title>Connecting structure to function with the recovery of over 1000 high-quality activated sludge metagenome-assembled genomes encoding full-length rRNA genes using long-read sequencing.</title>
        <authorList>
            <person name="Singleton C.M."/>
            <person name="Petriglieri F."/>
            <person name="Kristensen J.M."/>
            <person name="Kirkegaard R.H."/>
            <person name="Michaelsen T.Y."/>
            <person name="Andersen M.H."/>
            <person name="Karst S.M."/>
            <person name="Dueholm M.S."/>
            <person name="Nielsen P.H."/>
            <person name="Albertsen M."/>
        </authorList>
    </citation>
    <scope>NUCLEOTIDE SEQUENCE [LARGE SCALE GENOMIC DNA]</scope>
    <source>
        <strain evidence="10">OdNE_18-Q3-R46-58_MAXAC.008</strain>
    </source>
</reference>
<dbReference type="Proteomes" id="UP000709959">
    <property type="component" value="Unassembled WGS sequence"/>
</dbReference>
<dbReference type="HAMAP" id="MF_00443">
    <property type="entry name" value="ThiG"/>
    <property type="match status" value="1"/>
</dbReference>
<feature type="active site" description="Schiff-base intermediate with DXP" evidence="8">
    <location>
        <position position="96"/>
    </location>
</feature>
<dbReference type="Gene3D" id="3.20.20.70">
    <property type="entry name" value="Aldolase class I"/>
    <property type="match status" value="1"/>
</dbReference>
<evidence type="ECO:0000256" key="1">
    <source>
        <dbReference type="ARBA" id="ARBA00002834"/>
    </source>
</evidence>
<feature type="binding site" evidence="8">
    <location>
        <position position="157"/>
    </location>
    <ligand>
        <name>1-deoxy-D-xylulose 5-phosphate</name>
        <dbReference type="ChEBI" id="CHEBI:57792"/>
    </ligand>
</feature>
<gene>
    <name evidence="8" type="primary">thiG</name>
    <name evidence="10" type="ORF">IPN91_10260</name>
</gene>
<dbReference type="SUPFAM" id="SSF110399">
    <property type="entry name" value="ThiG-like"/>
    <property type="match status" value="1"/>
</dbReference>
<keyword evidence="4 8" id="KW-0808">Transferase</keyword>
<feature type="domain" description="Thiazole synthase ThiG" evidence="9">
    <location>
        <begin position="5"/>
        <end position="251"/>
    </location>
</feature>
<comment type="subcellular location">
    <subcellularLocation>
        <location evidence="8">Cytoplasm</location>
    </subcellularLocation>
</comment>
<dbReference type="EMBL" id="JADKCH010000011">
    <property type="protein sequence ID" value="MBK8573010.1"/>
    <property type="molecule type" value="Genomic_DNA"/>
</dbReference>
<dbReference type="CDD" id="cd04728">
    <property type="entry name" value="ThiG"/>
    <property type="match status" value="1"/>
</dbReference>
<comment type="catalytic activity">
    <reaction evidence="7 8">
        <text>[ThiS sulfur-carrier protein]-C-terminal-Gly-aminoethanethioate + 2-iminoacetate + 1-deoxy-D-xylulose 5-phosphate = [ThiS sulfur-carrier protein]-C-terminal Gly-Gly + 2-[(2R,5Z)-2-carboxy-4-methylthiazol-5(2H)-ylidene]ethyl phosphate + 2 H2O + H(+)</text>
        <dbReference type="Rhea" id="RHEA:26297"/>
        <dbReference type="Rhea" id="RHEA-COMP:12909"/>
        <dbReference type="Rhea" id="RHEA-COMP:19908"/>
        <dbReference type="ChEBI" id="CHEBI:15377"/>
        <dbReference type="ChEBI" id="CHEBI:15378"/>
        <dbReference type="ChEBI" id="CHEBI:57792"/>
        <dbReference type="ChEBI" id="CHEBI:62899"/>
        <dbReference type="ChEBI" id="CHEBI:77846"/>
        <dbReference type="ChEBI" id="CHEBI:90778"/>
        <dbReference type="ChEBI" id="CHEBI:232372"/>
        <dbReference type="EC" id="2.8.1.10"/>
    </reaction>
</comment>
<evidence type="ECO:0000313" key="10">
    <source>
        <dbReference type="EMBL" id="MBK8573010.1"/>
    </source>
</evidence>
<dbReference type="Pfam" id="PF05690">
    <property type="entry name" value="ThiG"/>
    <property type="match status" value="1"/>
</dbReference>
<evidence type="ECO:0000256" key="5">
    <source>
        <dbReference type="ARBA" id="ARBA00022977"/>
    </source>
</evidence>
<sequence length="258" mass="27363">MSLVIAGKTFDNRLVLGTGKYKDFATMQACYRAARVQMVTLAVRRFDLEAKGEDNILNWIPKDIALLPNTAGCYTREDALRVARLAREALGTSWVKLEVIGDPKSLYPDNEETLEAAKILVKEGFVVLPYVNADPILAKKLCDAGCAAVMPLGSAIGSGLGVQNPMTLLLIKEVVEAYKLPMIVDAGVGTASDAALAMELGADGVLLNTAVAEAGEPTKMAQAMDFAVQAGRLAFESGRMPKRLYASASSPVAGVIGK</sequence>
<feature type="binding site" evidence="8">
    <location>
        <begin position="186"/>
        <end position="187"/>
    </location>
    <ligand>
        <name>1-deoxy-D-xylulose 5-phosphate</name>
        <dbReference type="ChEBI" id="CHEBI:57792"/>
    </ligand>
</feature>
<dbReference type="PANTHER" id="PTHR34266:SF2">
    <property type="entry name" value="THIAZOLE SYNTHASE"/>
    <property type="match status" value="1"/>
</dbReference>
<dbReference type="GO" id="GO:0005737">
    <property type="term" value="C:cytoplasm"/>
    <property type="evidence" value="ECO:0007669"/>
    <property type="project" value="UniProtKB-SubCell"/>
</dbReference>
<comment type="subunit">
    <text evidence="8">Homotetramer. Forms heterodimers with either ThiH or ThiS.</text>
</comment>
<comment type="caution">
    <text evidence="10">The sequence shown here is derived from an EMBL/GenBank/DDBJ whole genome shotgun (WGS) entry which is preliminary data.</text>
</comment>
<evidence type="ECO:0000256" key="6">
    <source>
        <dbReference type="ARBA" id="ARBA00023270"/>
    </source>
</evidence>
<comment type="similarity">
    <text evidence="8">Belongs to the ThiG family.</text>
</comment>
<dbReference type="AlphaFoldDB" id="A0A936F3J1"/>
<keyword evidence="5 8" id="KW-0784">Thiamine biosynthesis</keyword>
<evidence type="ECO:0000259" key="9">
    <source>
        <dbReference type="Pfam" id="PF05690"/>
    </source>
</evidence>
<evidence type="ECO:0000313" key="11">
    <source>
        <dbReference type="Proteomes" id="UP000709959"/>
    </source>
</evidence>
<dbReference type="InterPro" id="IPR033983">
    <property type="entry name" value="Thiazole_synthase_ThiG"/>
</dbReference>
<comment type="function">
    <text evidence="1 8">Catalyzes the rearrangement of 1-deoxy-D-xylulose 5-phosphate (DXP) to produce the thiazole phosphate moiety of thiamine. Sulfur is provided by the thiocarboxylate moiety of the carrier protein ThiS. In vitro, sulfur can be provided by H(2)S.</text>
</comment>
<evidence type="ECO:0000256" key="8">
    <source>
        <dbReference type="HAMAP-Rule" id="MF_00443"/>
    </source>
</evidence>
<comment type="pathway">
    <text evidence="2 8">Cofactor biosynthesis; thiamine diphosphate biosynthesis.</text>
</comment>
<dbReference type="InterPro" id="IPR013785">
    <property type="entry name" value="Aldolase_TIM"/>
</dbReference>
<dbReference type="PANTHER" id="PTHR34266">
    <property type="entry name" value="THIAZOLE SYNTHASE"/>
    <property type="match status" value="1"/>
</dbReference>
<evidence type="ECO:0000256" key="2">
    <source>
        <dbReference type="ARBA" id="ARBA00004948"/>
    </source>
</evidence>
<organism evidence="10 11">
    <name type="scientific">Candidatus Geothrix odensensis</name>
    <dbReference type="NCBI Taxonomy" id="2954440"/>
    <lineage>
        <taxon>Bacteria</taxon>
        <taxon>Pseudomonadati</taxon>
        <taxon>Acidobacteriota</taxon>
        <taxon>Holophagae</taxon>
        <taxon>Holophagales</taxon>
        <taxon>Holophagaceae</taxon>
        <taxon>Geothrix</taxon>
    </lineage>
</organism>
<evidence type="ECO:0000256" key="4">
    <source>
        <dbReference type="ARBA" id="ARBA00022679"/>
    </source>
</evidence>
<protein>
    <recommendedName>
        <fullName evidence="3 8">Thiazole synthase</fullName>
        <ecNumber evidence="3 8">2.8.1.10</ecNumber>
    </recommendedName>
</protein>
<dbReference type="GO" id="GO:0009229">
    <property type="term" value="P:thiamine diphosphate biosynthetic process"/>
    <property type="evidence" value="ECO:0007669"/>
    <property type="project" value="UniProtKB-UniRule"/>
</dbReference>
<keyword evidence="8" id="KW-0963">Cytoplasm</keyword>
<proteinExistence type="inferred from homology"/>
<evidence type="ECO:0000256" key="3">
    <source>
        <dbReference type="ARBA" id="ARBA00011960"/>
    </source>
</evidence>
<feature type="binding site" evidence="8">
    <location>
        <begin position="208"/>
        <end position="209"/>
    </location>
    <ligand>
        <name>1-deoxy-D-xylulose 5-phosphate</name>
        <dbReference type="ChEBI" id="CHEBI:57792"/>
    </ligand>
</feature>